<name>A0A9P8RXB1_9EUKA</name>
<dbReference type="InterPro" id="IPR009030">
    <property type="entry name" value="Growth_fac_rcpt_cys_sf"/>
</dbReference>
<organism evidence="2 3">
    <name type="scientific">Spironucleus salmonicida</name>
    <dbReference type="NCBI Taxonomy" id="348837"/>
    <lineage>
        <taxon>Eukaryota</taxon>
        <taxon>Metamonada</taxon>
        <taxon>Diplomonadida</taxon>
        <taxon>Hexamitidae</taxon>
        <taxon>Hexamitinae</taxon>
        <taxon>Spironucleus</taxon>
    </lineage>
</organism>
<dbReference type="AlphaFoldDB" id="A0A9P8RXB1"/>
<evidence type="ECO:0000313" key="3">
    <source>
        <dbReference type="Proteomes" id="UP000018208"/>
    </source>
</evidence>
<dbReference type="GeneID" id="94298689"/>
<keyword evidence="1" id="KW-1133">Transmembrane helix</keyword>
<evidence type="ECO:0000313" key="2">
    <source>
        <dbReference type="EMBL" id="KAH0572555.1"/>
    </source>
</evidence>
<sequence length="292" mass="31345">MAAVQTCSKDKPTCNIDQFCPALDSNQVPCLPCTDNIILGQGCYCDEDYLIENCKECNGGNCARCLKGSYYSDSRCKLCPKGCIDCFEEQSCIQCADNYVLNALTQQCEMSCESNKDCQDVNYRLCNGQTKSCSACPPGCQLCSSVEICNACDSMNKTTTLNGLCTPKCDNLQDGQYCKNGVEKICGEGIDSACKCGESLNCATCTVDNKKCATCLPGIEKNLNDQCQTCSNGYEKLGDLCWKLEEVESNKIGSGAIAGIVIGIVAVVGVVGCGVAYYLVRRAKKLLVSEAQ</sequence>
<gene>
    <name evidence="2" type="ORF">SS50377_24666</name>
</gene>
<dbReference type="EMBL" id="AUWU02000005">
    <property type="protein sequence ID" value="KAH0572555.1"/>
    <property type="molecule type" value="Genomic_DNA"/>
</dbReference>
<evidence type="ECO:0000256" key="1">
    <source>
        <dbReference type="SAM" id="Phobius"/>
    </source>
</evidence>
<dbReference type="InterPro" id="IPR006212">
    <property type="entry name" value="Furin_repeat"/>
</dbReference>
<dbReference type="KEGG" id="ssao:94298689"/>
<comment type="caution">
    <text evidence="2">The sequence shown here is derived from an EMBL/GenBank/DDBJ whole genome shotgun (WGS) entry which is preliminary data.</text>
</comment>
<dbReference type="SUPFAM" id="SSF57184">
    <property type="entry name" value="Growth factor receptor domain"/>
    <property type="match status" value="2"/>
</dbReference>
<reference evidence="2 3" key="1">
    <citation type="journal article" date="2014" name="PLoS Genet.">
        <title>The Genome of Spironucleus salmonicida Highlights a Fish Pathogen Adapted to Fluctuating Environments.</title>
        <authorList>
            <person name="Xu F."/>
            <person name="Jerlstrom-Hultqvist J."/>
            <person name="Einarsson E."/>
            <person name="Astvaldsson A."/>
            <person name="Svard S.G."/>
            <person name="Andersson J.O."/>
        </authorList>
    </citation>
    <scope>NUCLEOTIDE SEQUENCE [LARGE SCALE GENOMIC DNA]</scope>
    <source>
        <strain evidence="2 3">ATCC 50377</strain>
    </source>
</reference>
<dbReference type="RefSeq" id="XP_067763328.1">
    <property type="nucleotide sequence ID" value="XM_067908507.1"/>
</dbReference>
<dbReference type="SMART" id="SM00261">
    <property type="entry name" value="FU"/>
    <property type="match status" value="3"/>
</dbReference>
<feature type="transmembrane region" description="Helical" evidence="1">
    <location>
        <begin position="256"/>
        <end position="280"/>
    </location>
</feature>
<protein>
    <submittedName>
        <fullName evidence="2">Cysteine-rich membrane protein 1</fullName>
    </submittedName>
</protein>
<keyword evidence="1" id="KW-0812">Transmembrane</keyword>
<dbReference type="Gene3D" id="2.10.220.10">
    <property type="entry name" value="Hormone Receptor, Insulin-like Growth Factor Receptor 1, Chain A, domain 2"/>
    <property type="match status" value="1"/>
</dbReference>
<keyword evidence="3" id="KW-1185">Reference proteome</keyword>
<accession>A0A9P8RXB1</accession>
<keyword evidence="1" id="KW-0472">Membrane</keyword>
<proteinExistence type="predicted"/>
<dbReference type="Proteomes" id="UP000018208">
    <property type="component" value="Unassembled WGS sequence"/>
</dbReference>